<name>A0A1R3UZJ1_9HYPH</name>
<evidence type="ECO:0000256" key="4">
    <source>
        <dbReference type="PIRNR" id="PIRNR037567"/>
    </source>
</evidence>
<dbReference type="GO" id="GO:0032259">
    <property type="term" value="P:methylation"/>
    <property type="evidence" value="ECO:0007669"/>
    <property type="project" value="UniProtKB-KW"/>
</dbReference>
<keyword evidence="2 5" id="KW-0489">Methyltransferase</keyword>
<dbReference type="Gene3D" id="3.20.20.480">
    <property type="entry name" value="Trimethylamine methyltransferase-like"/>
    <property type="match status" value="1"/>
</dbReference>
<dbReference type="AlphaFoldDB" id="A0A1R3UZJ1"/>
<sequence>MMDPDTPAIRRRGGRASVVAAREAEKRPRVSTIKYGIRPVEAVTAEQLERIHQASLAILREIGIEFRDETAIRQWKEAGADVQGQRVRLDGEMLMHLISKAPSRFEMTSRDPSQRFEIAPDTMTFGAMQGAPNVRDLQGVRRASTIEDLRNMNRLTQMLPGFHIAGGFTCEPTDIAVPWRHLHINHSSLVETNMPFFGLTTGKQRAEDSIAMGQIVHGKDFMDQNAVMLGHVSGNSPLVWDSTMLEGLRAFVEANQVVLLSPFVLGAANTPADIPATIAQLNAEALAALAYTQLVRPGAKMIYGQYSVSVSMRSGAPMSGMPEVTLINAVIGQLARRYGLPWRTTASQSSAKTFDAQSGYESAIAYMSGASAGANLMMHAGGWDEAGLVCCMAKFVADAEQNLLIEKYAQGISFEHFDDALEAVRRIGPGGHYLGDSFTLKRFKDAFFAPEILDYLSYEQWKVKGSKDMAQRCREKAKSIIASYEQPPMDPAVREELDAFVAQRQEEISPSIA</sequence>
<evidence type="ECO:0000313" key="5">
    <source>
        <dbReference type="EMBL" id="SIT52997.1"/>
    </source>
</evidence>
<reference evidence="6" key="1">
    <citation type="submission" date="2017-01" db="EMBL/GenBank/DDBJ databases">
        <authorList>
            <person name="Brunel B."/>
        </authorList>
    </citation>
    <scope>NUCLEOTIDE SEQUENCE [LARGE SCALE GENOMIC DNA]</scope>
</reference>
<dbReference type="EC" id="2.1.1.-" evidence="4"/>
<protein>
    <recommendedName>
        <fullName evidence="4">Methyltransferase</fullName>
        <ecNumber evidence="4">2.1.1.-</ecNumber>
    </recommendedName>
</protein>
<dbReference type="STRING" id="1631249.BQ8794_10367"/>
<dbReference type="Pfam" id="PF06253">
    <property type="entry name" value="MTTB"/>
    <property type="match status" value="1"/>
</dbReference>
<evidence type="ECO:0000256" key="3">
    <source>
        <dbReference type="ARBA" id="ARBA00022679"/>
    </source>
</evidence>
<dbReference type="InterPro" id="IPR038601">
    <property type="entry name" value="MttB-like_sf"/>
</dbReference>
<keyword evidence="3 4" id="KW-0808">Transferase</keyword>
<gene>
    <name evidence="5" type="ORF">BQ8794_10367</name>
</gene>
<dbReference type="EMBL" id="FTPD01000001">
    <property type="protein sequence ID" value="SIT52997.1"/>
    <property type="molecule type" value="Genomic_DNA"/>
</dbReference>
<evidence type="ECO:0000256" key="2">
    <source>
        <dbReference type="ARBA" id="ARBA00022603"/>
    </source>
</evidence>
<keyword evidence="6" id="KW-1185">Reference proteome</keyword>
<dbReference type="PIRSF" id="PIRSF037567">
    <property type="entry name" value="MTTB_MeTrfase"/>
    <property type="match status" value="1"/>
</dbReference>
<dbReference type="Proteomes" id="UP000188388">
    <property type="component" value="Unassembled WGS sequence"/>
</dbReference>
<dbReference type="InterPro" id="IPR010426">
    <property type="entry name" value="MTTB_MeTrfase"/>
</dbReference>
<evidence type="ECO:0000313" key="6">
    <source>
        <dbReference type="Proteomes" id="UP000188388"/>
    </source>
</evidence>
<dbReference type="RefSeq" id="WP_167378586.1">
    <property type="nucleotide sequence ID" value="NZ_FTPD01000001.1"/>
</dbReference>
<evidence type="ECO:0000256" key="1">
    <source>
        <dbReference type="ARBA" id="ARBA00007137"/>
    </source>
</evidence>
<accession>A0A1R3UZJ1</accession>
<proteinExistence type="inferred from homology"/>
<comment type="similarity">
    <text evidence="1 4">Belongs to the trimethylamine methyltransferase family.</text>
</comment>
<organism evidence="5 6">
    <name type="scientific">Mesorhizobium prunaredense</name>
    <dbReference type="NCBI Taxonomy" id="1631249"/>
    <lineage>
        <taxon>Bacteria</taxon>
        <taxon>Pseudomonadati</taxon>
        <taxon>Pseudomonadota</taxon>
        <taxon>Alphaproteobacteria</taxon>
        <taxon>Hyphomicrobiales</taxon>
        <taxon>Phyllobacteriaceae</taxon>
        <taxon>Mesorhizobium</taxon>
    </lineage>
</organism>
<dbReference type="GO" id="GO:0008168">
    <property type="term" value="F:methyltransferase activity"/>
    <property type="evidence" value="ECO:0007669"/>
    <property type="project" value="UniProtKB-KW"/>
</dbReference>
<dbReference type="GO" id="GO:0015948">
    <property type="term" value="P:methanogenesis"/>
    <property type="evidence" value="ECO:0007669"/>
    <property type="project" value="UniProtKB-UniRule"/>
</dbReference>